<dbReference type="GO" id="GO:0008745">
    <property type="term" value="F:N-acetylmuramoyl-L-alanine amidase activity"/>
    <property type="evidence" value="ECO:0007669"/>
    <property type="project" value="InterPro"/>
</dbReference>
<evidence type="ECO:0000313" key="4">
    <source>
        <dbReference type="EMBL" id="KIR61889.1"/>
    </source>
</evidence>
<dbReference type="InterPro" id="IPR006619">
    <property type="entry name" value="PGRP_domain_met/bac"/>
</dbReference>
<dbReference type="CDD" id="cd06583">
    <property type="entry name" value="PGRP"/>
    <property type="match status" value="1"/>
</dbReference>
<keyword evidence="5" id="KW-1185">Reference proteome</keyword>
<dbReference type="InterPro" id="IPR006311">
    <property type="entry name" value="TAT_signal"/>
</dbReference>
<name>A0A0D0WT89_9ACTN</name>
<dbReference type="Pfam" id="PF01471">
    <property type="entry name" value="PG_binding_1"/>
    <property type="match status" value="2"/>
</dbReference>
<organism evidence="4 5">
    <name type="scientific">Micromonospora haikouensis</name>
    <dbReference type="NCBI Taxonomy" id="686309"/>
    <lineage>
        <taxon>Bacteria</taxon>
        <taxon>Bacillati</taxon>
        <taxon>Actinomycetota</taxon>
        <taxon>Actinomycetes</taxon>
        <taxon>Micromonosporales</taxon>
        <taxon>Micromonosporaceae</taxon>
        <taxon>Micromonospora</taxon>
    </lineage>
</organism>
<evidence type="ECO:0000313" key="5">
    <source>
        <dbReference type="Proteomes" id="UP000032254"/>
    </source>
</evidence>
<dbReference type="RefSeq" id="WP_043969068.1">
    <property type="nucleotide sequence ID" value="NZ_JBEZEN010000061.1"/>
</dbReference>
<dbReference type="GeneID" id="301308442"/>
<comment type="caution">
    <text evidence="4">The sequence shown here is derived from an EMBL/GenBank/DDBJ whole genome shotgun (WGS) entry which is preliminary data.</text>
</comment>
<dbReference type="SMART" id="SM00644">
    <property type="entry name" value="Ami_2"/>
    <property type="match status" value="1"/>
</dbReference>
<dbReference type="SUPFAM" id="SSF47090">
    <property type="entry name" value="PGBD-like"/>
    <property type="match status" value="2"/>
</dbReference>
<dbReference type="Proteomes" id="UP000032254">
    <property type="component" value="Unassembled WGS sequence"/>
</dbReference>
<feature type="domain" description="N-acetylmuramoyl-L-alanine amidase" evidence="2">
    <location>
        <begin position="59"/>
        <end position="205"/>
    </location>
</feature>
<dbReference type="AlphaFoldDB" id="A0A0D0WT89"/>
<evidence type="ECO:0000259" key="3">
    <source>
        <dbReference type="SMART" id="SM00701"/>
    </source>
</evidence>
<accession>A0A0D0WT89</accession>
<dbReference type="GO" id="GO:0008270">
    <property type="term" value="F:zinc ion binding"/>
    <property type="evidence" value="ECO:0007669"/>
    <property type="project" value="InterPro"/>
</dbReference>
<dbReference type="Gene3D" id="1.10.101.10">
    <property type="entry name" value="PGBD-like superfamily/PGBD"/>
    <property type="match status" value="2"/>
</dbReference>
<comment type="similarity">
    <text evidence="1">Belongs to the N-acetylmuramoyl-L-alanine amidase 2 family.</text>
</comment>
<sequence length="377" mass="41257">MHFDHPELDRRTLLRAGLGAATVAVVGTQLATPASARAASGADLDWIIGCDEWDARPPADPLSVSEIATNKIIVHHMAFPNVTDYSREQAVKLARDCQDLHMDGNGWSDTGQHFTVSRGGYVLEGRHGSLERLAAGDRQMVSAHCPGENGRAIGIENEGTYVDETPPEALLDSLVRLCATIGRQYGLHAHDIFGHWDFRTTACPGTAFYRQFPELRRRVARELGTSLGDVPARRWPDLWRFVSSPSVRVVQYLLTHRGYAVPVNSTFDTATVAAVQDWQARNGIPVDVDATLTTPTWETLAPELDRDASGAPVSAVQFILNWKGYADVAVTGEFDHATRRAVQDVQRLHGLPPNGKVGTSTWCAIVGGVVRQSLRRP</sequence>
<dbReference type="InterPro" id="IPR036366">
    <property type="entry name" value="PGBDSf"/>
</dbReference>
<dbReference type="InterPro" id="IPR002477">
    <property type="entry name" value="Peptidoglycan-bd-like"/>
</dbReference>
<feature type="domain" description="Peptidoglycan recognition protein family" evidence="3">
    <location>
        <begin position="47"/>
        <end position="199"/>
    </location>
</feature>
<gene>
    <name evidence="4" type="ORF">TK50_31065</name>
</gene>
<dbReference type="PROSITE" id="PS51318">
    <property type="entry name" value="TAT"/>
    <property type="match status" value="1"/>
</dbReference>
<dbReference type="SMART" id="SM00701">
    <property type="entry name" value="PGRP"/>
    <property type="match status" value="1"/>
</dbReference>
<dbReference type="InterPro" id="IPR015510">
    <property type="entry name" value="PGRP"/>
</dbReference>
<dbReference type="InterPro" id="IPR036365">
    <property type="entry name" value="PGBD-like_sf"/>
</dbReference>
<protein>
    <submittedName>
        <fullName evidence="4">N-acetylmuramoyl-L-alanine amidase</fullName>
    </submittedName>
</protein>
<dbReference type="InterPro" id="IPR002502">
    <property type="entry name" value="Amidase_domain"/>
</dbReference>
<evidence type="ECO:0000256" key="1">
    <source>
        <dbReference type="ARBA" id="ARBA00007553"/>
    </source>
</evidence>
<dbReference type="PATRIC" id="fig|47853.6.peg.6512"/>
<evidence type="ECO:0000259" key="2">
    <source>
        <dbReference type="SMART" id="SM00644"/>
    </source>
</evidence>
<dbReference type="OrthoDB" id="514320at2"/>
<dbReference type="SUPFAM" id="SSF55846">
    <property type="entry name" value="N-acetylmuramoyl-L-alanine amidase-like"/>
    <property type="match status" value="1"/>
</dbReference>
<dbReference type="Pfam" id="PF01510">
    <property type="entry name" value="Amidase_2"/>
    <property type="match status" value="1"/>
</dbReference>
<dbReference type="PANTHER" id="PTHR11022:SF41">
    <property type="entry name" value="PEPTIDOGLYCAN-RECOGNITION PROTEIN LC-RELATED"/>
    <property type="match status" value="1"/>
</dbReference>
<proteinExistence type="inferred from homology"/>
<dbReference type="EMBL" id="JXSX01000003">
    <property type="protein sequence ID" value="KIR61889.1"/>
    <property type="molecule type" value="Genomic_DNA"/>
</dbReference>
<dbReference type="PANTHER" id="PTHR11022">
    <property type="entry name" value="PEPTIDOGLYCAN RECOGNITION PROTEIN"/>
    <property type="match status" value="1"/>
</dbReference>
<reference evidence="4 5" key="1">
    <citation type="submission" date="2015-01" db="EMBL/GenBank/DDBJ databases">
        <title>Sequencing and annotation of Micromonospora carbonacea strain JXNU-1 genome.</title>
        <authorList>
            <person name="Long Z."/>
            <person name="Huang Y."/>
            <person name="Jiang Y."/>
        </authorList>
    </citation>
    <scope>NUCLEOTIDE SEQUENCE [LARGE SCALE GENOMIC DNA]</scope>
    <source>
        <strain evidence="4 5">JXNU-1</strain>
    </source>
</reference>
<dbReference type="GO" id="GO:0009253">
    <property type="term" value="P:peptidoglycan catabolic process"/>
    <property type="evidence" value="ECO:0007669"/>
    <property type="project" value="InterPro"/>
</dbReference>
<dbReference type="Gene3D" id="3.40.80.10">
    <property type="entry name" value="Peptidoglycan recognition protein-like"/>
    <property type="match status" value="1"/>
</dbReference>
<dbReference type="InterPro" id="IPR036505">
    <property type="entry name" value="Amidase/PGRP_sf"/>
</dbReference>